<evidence type="ECO:0000256" key="1">
    <source>
        <dbReference type="SAM" id="MobiDB-lite"/>
    </source>
</evidence>
<feature type="region of interest" description="Disordered" evidence="1">
    <location>
        <begin position="117"/>
        <end position="156"/>
    </location>
</feature>
<dbReference type="EMBL" id="AWWV01014577">
    <property type="protein sequence ID" value="OMO55720.1"/>
    <property type="molecule type" value="Genomic_DNA"/>
</dbReference>
<evidence type="ECO:0000313" key="2">
    <source>
        <dbReference type="EMBL" id="OMO55720.1"/>
    </source>
</evidence>
<keyword evidence="3" id="KW-1185">Reference proteome</keyword>
<feature type="compositionally biased region" description="Acidic residues" evidence="1">
    <location>
        <begin position="1"/>
        <end position="18"/>
    </location>
</feature>
<accession>A0A1R3GCH8</accession>
<proteinExistence type="predicted"/>
<reference evidence="2 3" key="1">
    <citation type="submission" date="2013-09" db="EMBL/GenBank/DDBJ databases">
        <title>Corchorus capsularis genome sequencing.</title>
        <authorList>
            <person name="Alam M."/>
            <person name="Haque M.S."/>
            <person name="Islam M.S."/>
            <person name="Emdad E.M."/>
            <person name="Islam M.M."/>
            <person name="Ahmed B."/>
            <person name="Halim A."/>
            <person name="Hossen Q.M.M."/>
            <person name="Hossain M.Z."/>
            <person name="Ahmed R."/>
            <person name="Khan M.M."/>
            <person name="Islam R."/>
            <person name="Rashid M.M."/>
            <person name="Khan S.A."/>
            <person name="Rahman M.S."/>
            <person name="Alam M."/>
        </authorList>
    </citation>
    <scope>NUCLEOTIDE SEQUENCE [LARGE SCALE GENOMIC DNA]</scope>
    <source>
        <strain evidence="3">cv. CVL-1</strain>
        <tissue evidence="2">Whole seedling</tissue>
    </source>
</reference>
<dbReference type="Gramene" id="OMO55720">
    <property type="protein sequence ID" value="OMO55720"/>
    <property type="gene ID" value="CCACVL1_27059"/>
</dbReference>
<comment type="caution">
    <text evidence="2">The sequence shown here is derived from an EMBL/GenBank/DDBJ whole genome shotgun (WGS) entry which is preliminary data.</text>
</comment>
<feature type="compositionally biased region" description="Acidic residues" evidence="1">
    <location>
        <begin position="37"/>
        <end position="47"/>
    </location>
</feature>
<evidence type="ECO:0000313" key="3">
    <source>
        <dbReference type="Proteomes" id="UP000188268"/>
    </source>
</evidence>
<feature type="compositionally biased region" description="Basic and acidic residues" evidence="1">
    <location>
        <begin position="117"/>
        <end position="150"/>
    </location>
</feature>
<gene>
    <name evidence="2" type="ORF">CCACVL1_27059</name>
</gene>
<organism evidence="2 3">
    <name type="scientific">Corchorus capsularis</name>
    <name type="common">Jute</name>
    <dbReference type="NCBI Taxonomy" id="210143"/>
    <lineage>
        <taxon>Eukaryota</taxon>
        <taxon>Viridiplantae</taxon>
        <taxon>Streptophyta</taxon>
        <taxon>Embryophyta</taxon>
        <taxon>Tracheophyta</taxon>
        <taxon>Spermatophyta</taxon>
        <taxon>Magnoliopsida</taxon>
        <taxon>eudicotyledons</taxon>
        <taxon>Gunneridae</taxon>
        <taxon>Pentapetalae</taxon>
        <taxon>rosids</taxon>
        <taxon>malvids</taxon>
        <taxon>Malvales</taxon>
        <taxon>Malvaceae</taxon>
        <taxon>Grewioideae</taxon>
        <taxon>Apeibeae</taxon>
        <taxon>Corchorus</taxon>
    </lineage>
</organism>
<feature type="non-terminal residue" evidence="2">
    <location>
        <position position="1"/>
    </location>
</feature>
<sequence>ELESEDTGVIEVSDETVEDNSRIDNEKAGNGSKILDEDVGGSDVDDVDTGVTAELKIEDSDLQSERELKIKVDTDLIVSEDVSIEPSIEPNIEHIVTATGESGDSIITTTTSEYCDKDEADVQKDSNFDDKASSSHVDDKASSTHVDDKASSSPVR</sequence>
<name>A0A1R3GCH8_COCAP</name>
<protein>
    <submittedName>
        <fullName evidence="2">Uncharacterized protein</fullName>
    </submittedName>
</protein>
<feature type="region of interest" description="Disordered" evidence="1">
    <location>
        <begin position="1"/>
        <end position="47"/>
    </location>
</feature>
<dbReference type="Proteomes" id="UP000188268">
    <property type="component" value="Unassembled WGS sequence"/>
</dbReference>
<dbReference type="AlphaFoldDB" id="A0A1R3GCH8"/>